<feature type="transmembrane region" description="Helical" evidence="8">
    <location>
        <begin position="126"/>
        <end position="148"/>
    </location>
</feature>
<dbReference type="GO" id="GO:0005886">
    <property type="term" value="C:plasma membrane"/>
    <property type="evidence" value="ECO:0007669"/>
    <property type="project" value="UniProtKB-SubCell"/>
</dbReference>
<dbReference type="CDD" id="cd06550">
    <property type="entry name" value="TM_ABC_iron-siderophores_like"/>
    <property type="match status" value="1"/>
</dbReference>
<feature type="transmembrane region" description="Helical" evidence="8">
    <location>
        <begin position="466"/>
        <end position="483"/>
    </location>
</feature>
<comment type="caution">
    <text evidence="9">The sequence shown here is derived from an EMBL/GenBank/DDBJ whole genome shotgun (WGS) entry which is preliminary data.</text>
</comment>
<evidence type="ECO:0000256" key="3">
    <source>
        <dbReference type="ARBA" id="ARBA00022448"/>
    </source>
</evidence>
<dbReference type="EMBL" id="VTTN01000004">
    <property type="protein sequence ID" value="KAA0596011.1"/>
    <property type="molecule type" value="Genomic_DNA"/>
</dbReference>
<feature type="transmembrane region" description="Helical" evidence="8">
    <location>
        <begin position="654"/>
        <end position="670"/>
    </location>
</feature>
<keyword evidence="6 8" id="KW-1133">Transmembrane helix</keyword>
<feature type="transmembrane region" description="Helical" evidence="8">
    <location>
        <begin position="365"/>
        <end position="388"/>
    </location>
</feature>
<reference evidence="9 10" key="1">
    <citation type="submission" date="2019-08" db="EMBL/GenBank/DDBJ databases">
        <authorList>
            <person name="Grouzdev D."/>
            <person name="Tikhonova E."/>
            <person name="Kravchenko I."/>
        </authorList>
    </citation>
    <scope>NUCLEOTIDE SEQUENCE [LARGE SCALE GENOMIC DNA]</scope>
    <source>
        <strain evidence="9 10">59b</strain>
    </source>
</reference>
<feature type="transmembrane region" description="Helical" evidence="8">
    <location>
        <begin position="439"/>
        <end position="460"/>
    </location>
</feature>
<keyword evidence="4" id="KW-1003">Cell membrane</keyword>
<gene>
    <name evidence="9" type="primary">fhuB</name>
    <name evidence="9" type="ORF">FZ942_12470</name>
</gene>
<evidence type="ECO:0000256" key="6">
    <source>
        <dbReference type="ARBA" id="ARBA00022989"/>
    </source>
</evidence>
<feature type="transmembrane region" description="Helical" evidence="8">
    <location>
        <begin position="64"/>
        <end position="85"/>
    </location>
</feature>
<keyword evidence="10" id="KW-1185">Reference proteome</keyword>
<evidence type="ECO:0000256" key="4">
    <source>
        <dbReference type="ARBA" id="ARBA00022475"/>
    </source>
</evidence>
<feature type="transmembrane region" description="Helical" evidence="8">
    <location>
        <begin position="408"/>
        <end position="427"/>
    </location>
</feature>
<dbReference type="SUPFAM" id="SSF81345">
    <property type="entry name" value="ABC transporter involved in vitamin B12 uptake, BtuC"/>
    <property type="match status" value="2"/>
</dbReference>
<dbReference type="RefSeq" id="WP_149231408.1">
    <property type="nucleotide sequence ID" value="NZ_JALJXJ010000005.1"/>
</dbReference>
<proteinExistence type="inferred from homology"/>
<dbReference type="Proteomes" id="UP000324927">
    <property type="component" value="Unassembled WGS sequence"/>
</dbReference>
<evidence type="ECO:0000256" key="1">
    <source>
        <dbReference type="ARBA" id="ARBA00004651"/>
    </source>
</evidence>
<comment type="similarity">
    <text evidence="2">Belongs to the binding-protein-dependent transport system permease family. FecCD subfamily.</text>
</comment>
<dbReference type="Pfam" id="PF01032">
    <property type="entry name" value="FecCD"/>
    <property type="match status" value="2"/>
</dbReference>
<keyword evidence="3" id="KW-0813">Transport</keyword>
<feature type="transmembrane region" description="Helical" evidence="8">
    <location>
        <begin position="578"/>
        <end position="602"/>
    </location>
</feature>
<evidence type="ECO:0000256" key="2">
    <source>
        <dbReference type="ARBA" id="ARBA00007935"/>
    </source>
</evidence>
<evidence type="ECO:0000256" key="5">
    <source>
        <dbReference type="ARBA" id="ARBA00022692"/>
    </source>
</evidence>
<dbReference type="PANTHER" id="PTHR30472:SF37">
    <property type="entry name" value="FE(3+) DICITRATE TRANSPORT SYSTEM PERMEASE PROTEIN FECD-RELATED"/>
    <property type="match status" value="1"/>
</dbReference>
<feature type="transmembrane region" description="Helical" evidence="8">
    <location>
        <begin position="245"/>
        <end position="272"/>
    </location>
</feature>
<dbReference type="Gene3D" id="1.10.3470.10">
    <property type="entry name" value="ABC transporter involved in vitamin B12 uptake, BtuC"/>
    <property type="match status" value="2"/>
</dbReference>
<dbReference type="InterPro" id="IPR000522">
    <property type="entry name" value="ABC_transptr_permease_BtuC"/>
</dbReference>
<evidence type="ECO:0000256" key="7">
    <source>
        <dbReference type="ARBA" id="ARBA00023136"/>
    </source>
</evidence>
<keyword evidence="5 8" id="KW-0812">Transmembrane</keyword>
<dbReference type="GO" id="GO:0033214">
    <property type="term" value="P:siderophore-iron import into cell"/>
    <property type="evidence" value="ECO:0007669"/>
    <property type="project" value="TreeGrafter"/>
</dbReference>
<feature type="transmembrane region" description="Helical" evidence="8">
    <location>
        <begin position="155"/>
        <end position="178"/>
    </location>
</feature>
<dbReference type="GO" id="GO:0022857">
    <property type="term" value="F:transmembrane transporter activity"/>
    <property type="evidence" value="ECO:0007669"/>
    <property type="project" value="InterPro"/>
</dbReference>
<evidence type="ECO:0000313" key="10">
    <source>
        <dbReference type="Proteomes" id="UP000324927"/>
    </source>
</evidence>
<feature type="transmembrane region" description="Helical" evidence="8">
    <location>
        <begin position="533"/>
        <end position="557"/>
    </location>
</feature>
<accession>A0A5A9GNJ5</accession>
<organism evidence="9 10">
    <name type="scientific">Azospirillum lipoferum</name>
    <dbReference type="NCBI Taxonomy" id="193"/>
    <lineage>
        <taxon>Bacteria</taxon>
        <taxon>Pseudomonadati</taxon>
        <taxon>Pseudomonadota</taxon>
        <taxon>Alphaproteobacteria</taxon>
        <taxon>Rhodospirillales</taxon>
        <taxon>Azospirillaceae</taxon>
        <taxon>Azospirillum</taxon>
    </lineage>
</organism>
<dbReference type="PANTHER" id="PTHR30472">
    <property type="entry name" value="FERRIC ENTEROBACTIN TRANSPORT SYSTEM PERMEASE PROTEIN"/>
    <property type="match status" value="1"/>
</dbReference>
<sequence>MADRVADSGFRCGALIALLALLAAVLTVVAAHPYLPGPPWTAGTWRWLLEGGGDVRRLILTDSLLPRLCAGLLCGGALGLAGVLFQQALRNPLAEPSTLGVAGGAQLALMATATLLPGFGGNLGTLGHGLVALGGGVGAAALVVGLAWRAALAPAVVILAGLAVGLTCSALASGLMLFNGAGFQALFLWASGSLSQNGWAIPQALAPQLAAGAVLALLLARPLALLDLGTEGAAGLGVPVRALRLATLALAVALSAAVVSAAGVIGFVGLAAPAMVRLAGARSLLARLTWAPPLGAALLWLADATTQVASQIAGSGARELPTGTLTALLGAPLLLWLLTRSGGGDGGPPVPAEPPARRLARSGPWLLAGLLALLLAAWLALAVGQGVGGWRWSGWADLQPLLYWRAPRMAAAMAAGAMLGAAGVLLQRLTGNPLAGPEVLGIGTGAAFGVILLYLAVPAFPVEAQVAAAGAGALATLCAVLLLGRRQGHAPERLLLTGVALTTVFGAVVALLLSSGDPRAFTLFRWLTGSTYLATPAIAIAAWTAALPLLAVPLLCARWLEILPLGEEAARGLGLRLPLVRGIVLLLVAALTTAATLVVGPLSFVGLMAPHAARLCGLQRAVPQLAGAALAGALVMVLADWLGRVLLFPAQMPAGLLATLLGAPYLLWLLRR</sequence>
<protein>
    <submittedName>
        <fullName evidence="9">Fe(3+)-hydroxamate ABC transporter permease FhuB</fullName>
    </submittedName>
</protein>
<name>A0A5A9GNJ5_AZOLI</name>
<feature type="transmembrane region" description="Helical" evidence="8">
    <location>
        <begin position="97"/>
        <end position="120"/>
    </location>
</feature>
<comment type="subcellular location">
    <subcellularLocation>
        <location evidence="1">Cell membrane</location>
        <topology evidence="1">Multi-pass membrane protein</topology>
    </subcellularLocation>
</comment>
<evidence type="ECO:0000256" key="8">
    <source>
        <dbReference type="SAM" id="Phobius"/>
    </source>
</evidence>
<dbReference type="AlphaFoldDB" id="A0A5A9GNJ5"/>
<dbReference type="NCBIfam" id="NF007866">
    <property type="entry name" value="PRK10577.1-2"/>
    <property type="match status" value="1"/>
</dbReference>
<keyword evidence="7 8" id="KW-0472">Membrane</keyword>
<evidence type="ECO:0000313" key="9">
    <source>
        <dbReference type="EMBL" id="KAA0596011.1"/>
    </source>
</evidence>
<dbReference type="InterPro" id="IPR037294">
    <property type="entry name" value="ABC_BtuC-like"/>
</dbReference>
<feature type="transmembrane region" description="Helical" evidence="8">
    <location>
        <begin position="495"/>
        <end position="513"/>
    </location>
</feature>
<dbReference type="OrthoDB" id="9811721at2"/>